<feature type="repeat" description="ANK" evidence="3">
    <location>
        <begin position="154"/>
        <end position="186"/>
    </location>
</feature>
<reference evidence="5 6" key="1">
    <citation type="submission" date="2014-03" db="EMBL/GenBank/DDBJ databases">
        <authorList>
            <person name="Sibley D."/>
            <person name="Venepally P."/>
            <person name="Karamycheva S."/>
            <person name="Hadjithomas M."/>
            <person name="Khan A."/>
            <person name="Brunk B."/>
            <person name="Roos D."/>
            <person name="Caler E."/>
            <person name="Lorenzi H."/>
        </authorList>
    </citation>
    <scope>NUCLEOTIDE SEQUENCE [LARGE SCALE GENOMIC DNA]</scope>
    <source>
        <strain evidence="6">p89</strain>
    </source>
</reference>
<dbReference type="InterPro" id="IPR036770">
    <property type="entry name" value="Ankyrin_rpt-contain_sf"/>
</dbReference>
<accession>A0A086K1L3</accession>
<proteinExistence type="predicted"/>
<feature type="repeat" description="ANK" evidence="3">
    <location>
        <begin position="187"/>
        <end position="219"/>
    </location>
</feature>
<comment type="caution">
    <text evidence="5">The sequence shown here is derived from an EMBL/GenBank/DDBJ whole genome shotgun (WGS) entry which is preliminary data.</text>
</comment>
<feature type="compositionally biased region" description="Low complexity" evidence="4">
    <location>
        <begin position="33"/>
        <end position="49"/>
    </location>
</feature>
<evidence type="ECO:0000256" key="1">
    <source>
        <dbReference type="ARBA" id="ARBA00022737"/>
    </source>
</evidence>
<dbReference type="InterPro" id="IPR002110">
    <property type="entry name" value="Ankyrin_rpt"/>
</dbReference>
<dbReference type="Gene3D" id="1.25.40.20">
    <property type="entry name" value="Ankyrin repeat-containing domain"/>
    <property type="match status" value="2"/>
</dbReference>
<dbReference type="PROSITE" id="PS50088">
    <property type="entry name" value="ANK_REPEAT"/>
    <property type="match status" value="3"/>
</dbReference>
<dbReference type="EMBL" id="AEYI02001372">
    <property type="protein sequence ID" value="KFG38281.1"/>
    <property type="molecule type" value="Genomic_DNA"/>
</dbReference>
<dbReference type="GO" id="GO:0085020">
    <property type="term" value="P:protein K6-linked ubiquitination"/>
    <property type="evidence" value="ECO:0007669"/>
    <property type="project" value="TreeGrafter"/>
</dbReference>
<dbReference type="Proteomes" id="UP000028828">
    <property type="component" value="Unassembled WGS sequence"/>
</dbReference>
<dbReference type="Pfam" id="PF12796">
    <property type="entry name" value="Ank_2"/>
    <property type="match status" value="2"/>
</dbReference>
<evidence type="ECO:0000256" key="3">
    <source>
        <dbReference type="PROSITE-ProRule" id="PRU00023"/>
    </source>
</evidence>
<dbReference type="PRINTS" id="PR01415">
    <property type="entry name" value="ANKYRIN"/>
</dbReference>
<dbReference type="GO" id="GO:0004842">
    <property type="term" value="F:ubiquitin-protein transferase activity"/>
    <property type="evidence" value="ECO:0007669"/>
    <property type="project" value="TreeGrafter"/>
</dbReference>
<dbReference type="OrthoDB" id="10264606at2759"/>
<dbReference type="PANTHER" id="PTHR24171:SF11">
    <property type="entry name" value="26S PROTEASOME NON-ATPASE REGULATORY SUBUNIT 10"/>
    <property type="match status" value="1"/>
</dbReference>
<dbReference type="SMART" id="SM00248">
    <property type="entry name" value="ANK"/>
    <property type="match status" value="5"/>
</dbReference>
<name>A0A086K1L3_TOXGO</name>
<dbReference type="PROSITE" id="PS50297">
    <property type="entry name" value="ANK_REP_REGION"/>
    <property type="match status" value="2"/>
</dbReference>
<dbReference type="VEuPathDB" id="ToxoDB:TGP89_219210"/>
<dbReference type="SUPFAM" id="SSF48403">
    <property type="entry name" value="Ankyrin repeat"/>
    <property type="match status" value="1"/>
</dbReference>
<organism evidence="5 6">
    <name type="scientific">Toxoplasma gondii p89</name>
    <dbReference type="NCBI Taxonomy" id="943119"/>
    <lineage>
        <taxon>Eukaryota</taxon>
        <taxon>Sar</taxon>
        <taxon>Alveolata</taxon>
        <taxon>Apicomplexa</taxon>
        <taxon>Conoidasida</taxon>
        <taxon>Coccidia</taxon>
        <taxon>Eucoccidiorida</taxon>
        <taxon>Eimeriorina</taxon>
        <taxon>Sarcocystidae</taxon>
        <taxon>Toxoplasma</taxon>
    </lineage>
</organism>
<evidence type="ECO:0000256" key="2">
    <source>
        <dbReference type="ARBA" id="ARBA00023043"/>
    </source>
</evidence>
<gene>
    <name evidence="5" type="ORF">TGP89_219210</name>
</gene>
<feature type="region of interest" description="Disordered" evidence="4">
    <location>
        <begin position="33"/>
        <end position="52"/>
    </location>
</feature>
<sequence length="294" mass="30842">MGRFAGQDELFKAAASNGVDFLSTHIQLPAETSAVSASSPHAPSSLSDSPLDKEDLNALEDEDGRSLLHVACAAGHLQAADFLLRAGADFLKADEGHWTPLLSAASAGHLGVVKALIEAAEKASHEEGLSISEGADQQASTEVVKELLEARTPSGGTALTTAAAKGHTAVVEALLDAGANIEATDNYGRTALSKAVVASKEATVEALMRRGASLRVQEKFTGDNLLHLAVNSEHADLCLLLMRNDPDLRFQKNREGVTPFEAGRGPFLKHLANLFEAEKGENAEDATAADSKED</sequence>
<keyword evidence="2 3" id="KW-0040">ANK repeat</keyword>
<evidence type="ECO:0000313" key="5">
    <source>
        <dbReference type="EMBL" id="KFG38281.1"/>
    </source>
</evidence>
<dbReference type="AlphaFoldDB" id="A0A086K1L3"/>
<dbReference type="PANTHER" id="PTHR24171">
    <property type="entry name" value="ANKYRIN REPEAT DOMAIN-CONTAINING PROTEIN 39-RELATED"/>
    <property type="match status" value="1"/>
</dbReference>
<protein>
    <submittedName>
        <fullName evidence="5">Ankyrin repeat-containing protein</fullName>
    </submittedName>
</protein>
<evidence type="ECO:0000313" key="6">
    <source>
        <dbReference type="Proteomes" id="UP000028828"/>
    </source>
</evidence>
<feature type="repeat" description="ANK" evidence="3">
    <location>
        <begin position="63"/>
        <end position="95"/>
    </location>
</feature>
<keyword evidence="1" id="KW-0677">Repeat</keyword>
<evidence type="ECO:0000256" key="4">
    <source>
        <dbReference type="SAM" id="MobiDB-lite"/>
    </source>
</evidence>